<keyword evidence="1" id="KW-0472">Membrane</keyword>
<dbReference type="Proteomes" id="UP001271274">
    <property type="component" value="Unassembled WGS sequence"/>
</dbReference>
<keyword evidence="1" id="KW-1133">Transmembrane helix</keyword>
<evidence type="ECO:0008006" key="4">
    <source>
        <dbReference type="Google" id="ProtNLM"/>
    </source>
</evidence>
<protein>
    <recommendedName>
        <fullName evidence="4">DUF883 domain-containing protein</fullName>
    </recommendedName>
</protein>
<gene>
    <name evidence="2" type="ORF">PV662_01495</name>
</gene>
<evidence type="ECO:0000256" key="1">
    <source>
        <dbReference type="SAM" id="Phobius"/>
    </source>
</evidence>
<evidence type="ECO:0000313" key="2">
    <source>
        <dbReference type="EMBL" id="MDX3698449.1"/>
    </source>
</evidence>
<comment type="caution">
    <text evidence="2">The sequence shown here is derived from an EMBL/GenBank/DDBJ whole genome shotgun (WGS) entry which is preliminary data.</text>
</comment>
<accession>A0ABU4N9U3</accession>
<reference evidence="2 3" key="1">
    <citation type="journal article" date="2023" name="Microb. Genom.">
        <title>Mesoterricola silvestris gen. nov., sp. nov., Mesoterricola sediminis sp. nov., Geothrix oryzae sp. nov., Geothrix edaphica sp. nov., Geothrix rubra sp. nov., and Geothrix limicola sp. nov., six novel members of Acidobacteriota isolated from soils.</title>
        <authorList>
            <person name="Weisberg A.J."/>
            <person name="Pearce E."/>
            <person name="Kramer C.G."/>
            <person name="Chang J.H."/>
            <person name="Clarke C.R."/>
        </authorList>
    </citation>
    <scope>NUCLEOTIDE SEQUENCE [LARGE SCALE GENOMIC DNA]</scope>
    <source>
        <strain evidence="2 3">ID09-01A</strain>
    </source>
</reference>
<evidence type="ECO:0000313" key="3">
    <source>
        <dbReference type="Proteomes" id="UP001271274"/>
    </source>
</evidence>
<organism evidence="2 3">
    <name type="scientific">Streptomyces europaeiscabiei</name>
    <dbReference type="NCBI Taxonomy" id="146819"/>
    <lineage>
        <taxon>Bacteria</taxon>
        <taxon>Bacillati</taxon>
        <taxon>Actinomycetota</taxon>
        <taxon>Actinomycetes</taxon>
        <taxon>Kitasatosporales</taxon>
        <taxon>Streptomycetaceae</taxon>
        <taxon>Streptomyces</taxon>
    </lineage>
</organism>
<proteinExistence type="predicted"/>
<name>A0ABU4N9U3_9ACTN</name>
<keyword evidence="3" id="KW-1185">Reference proteome</keyword>
<dbReference type="EMBL" id="JARAYU010000001">
    <property type="protein sequence ID" value="MDX3698449.1"/>
    <property type="molecule type" value="Genomic_DNA"/>
</dbReference>
<sequence length="78" mass="8456">MSDEHGAWVPGSELLADLRRLSELVARLDERLANDDTKAQLDLLSNRVSALEQRVWVASGVATSLGALIGIAVPFLTR</sequence>
<dbReference type="RefSeq" id="WP_319061414.1">
    <property type="nucleotide sequence ID" value="NZ_JARAYT010000001.1"/>
</dbReference>
<keyword evidence="1" id="KW-0812">Transmembrane</keyword>
<feature type="transmembrane region" description="Helical" evidence="1">
    <location>
        <begin position="55"/>
        <end position="76"/>
    </location>
</feature>